<evidence type="ECO:0000256" key="8">
    <source>
        <dbReference type="HAMAP-Rule" id="MF_00137"/>
    </source>
</evidence>
<comment type="catalytic activity">
    <reaction evidence="7 8">
        <text>5-amino-1-(5-phospho-D-ribosyl)imidazole-4-carboxylate + L-aspartate + ATP = (2S)-2-[5-amino-1-(5-phospho-beta-D-ribosyl)imidazole-4-carboxamido]succinate + ADP + phosphate + 2 H(+)</text>
        <dbReference type="Rhea" id="RHEA:22628"/>
        <dbReference type="ChEBI" id="CHEBI:15378"/>
        <dbReference type="ChEBI" id="CHEBI:29991"/>
        <dbReference type="ChEBI" id="CHEBI:30616"/>
        <dbReference type="ChEBI" id="CHEBI:43474"/>
        <dbReference type="ChEBI" id="CHEBI:58443"/>
        <dbReference type="ChEBI" id="CHEBI:77657"/>
        <dbReference type="ChEBI" id="CHEBI:456216"/>
        <dbReference type="EC" id="6.3.2.6"/>
    </reaction>
</comment>
<comment type="similarity">
    <text evidence="2 8">Belongs to the SAICAR synthetase family.</text>
</comment>
<evidence type="ECO:0000256" key="2">
    <source>
        <dbReference type="ARBA" id="ARBA00010190"/>
    </source>
</evidence>
<dbReference type="GO" id="GO:0005524">
    <property type="term" value="F:ATP binding"/>
    <property type="evidence" value="ECO:0007669"/>
    <property type="project" value="UniProtKB-KW"/>
</dbReference>
<evidence type="ECO:0000313" key="11">
    <source>
        <dbReference type="Proteomes" id="UP000199548"/>
    </source>
</evidence>
<comment type="pathway">
    <text evidence="1 8">Purine metabolism; IMP biosynthesis via de novo pathway; 5-amino-1-(5-phospho-D-ribosyl)imidazole-4-carboxamide from 5-amino-1-(5-phospho-D-ribosyl)imidazole-4-carboxylate: step 1/2.</text>
</comment>
<name>A0A1I3IEE2_9BURK</name>
<reference evidence="10 11" key="1">
    <citation type="submission" date="2016-10" db="EMBL/GenBank/DDBJ databases">
        <authorList>
            <person name="de Groot N.N."/>
        </authorList>
    </citation>
    <scope>NUCLEOTIDE SEQUENCE [LARGE SCALE GENOMIC DNA]</scope>
    <source>
        <strain evidence="10 11">LMG 23650</strain>
    </source>
</reference>
<dbReference type="PROSITE" id="PS01057">
    <property type="entry name" value="SAICAR_SYNTHETASE_1"/>
    <property type="match status" value="1"/>
</dbReference>
<organism evidence="10 11">
    <name type="scientific">Paraburkholderia megapolitana</name>
    <dbReference type="NCBI Taxonomy" id="420953"/>
    <lineage>
        <taxon>Bacteria</taxon>
        <taxon>Pseudomonadati</taxon>
        <taxon>Pseudomonadota</taxon>
        <taxon>Betaproteobacteria</taxon>
        <taxon>Burkholderiales</taxon>
        <taxon>Burkholderiaceae</taxon>
        <taxon>Paraburkholderia</taxon>
    </lineage>
</organism>
<dbReference type="GO" id="GO:0006189">
    <property type="term" value="P:'de novo' IMP biosynthetic process"/>
    <property type="evidence" value="ECO:0007669"/>
    <property type="project" value="UniProtKB-UniRule"/>
</dbReference>
<dbReference type="InterPro" id="IPR028923">
    <property type="entry name" value="SAICAR_synt/ADE2_N"/>
</dbReference>
<dbReference type="Proteomes" id="UP000199548">
    <property type="component" value="Unassembled WGS sequence"/>
</dbReference>
<dbReference type="CDD" id="cd01414">
    <property type="entry name" value="SAICAR_synt_Sc"/>
    <property type="match status" value="1"/>
</dbReference>
<evidence type="ECO:0000313" key="10">
    <source>
        <dbReference type="EMBL" id="SFI46311.1"/>
    </source>
</evidence>
<dbReference type="AlphaFoldDB" id="A0A1I3IEE2"/>
<evidence type="ECO:0000256" key="4">
    <source>
        <dbReference type="ARBA" id="ARBA00022741"/>
    </source>
</evidence>
<evidence type="ECO:0000256" key="6">
    <source>
        <dbReference type="ARBA" id="ARBA00022840"/>
    </source>
</evidence>
<dbReference type="InterPro" id="IPR001636">
    <property type="entry name" value="SAICAR_synth"/>
</dbReference>
<dbReference type="UniPathway" id="UPA00074">
    <property type="reaction ID" value="UER00131"/>
</dbReference>
<dbReference type="NCBIfam" id="TIGR00081">
    <property type="entry name" value="purC"/>
    <property type="match status" value="1"/>
</dbReference>
<keyword evidence="4 8" id="KW-0547">Nucleotide-binding</keyword>
<dbReference type="PANTHER" id="PTHR43700">
    <property type="entry name" value="PHOSPHORIBOSYLAMINOIMIDAZOLE-SUCCINOCARBOXAMIDE SYNTHASE"/>
    <property type="match status" value="1"/>
</dbReference>
<dbReference type="GO" id="GO:0004639">
    <property type="term" value="F:phosphoribosylaminoimidazolesuccinocarboxamide synthase activity"/>
    <property type="evidence" value="ECO:0007669"/>
    <property type="project" value="UniProtKB-UniRule"/>
</dbReference>
<evidence type="ECO:0000256" key="5">
    <source>
        <dbReference type="ARBA" id="ARBA00022755"/>
    </source>
</evidence>
<dbReference type="EC" id="6.3.2.6" evidence="8"/>
<evidence type="ECO:0000259" key="9">
    <source>
        <dbReference type="Pfam" id="PF01259"/>
    </source>
</evidence>
<dbReference type="Gene3D" id="3.30.200.20">
    <property type="entry name" value="Phosphorylase Kinase, domain 1"/>
    <property type="match status" value="1"/>
</dbReference>
<feature type="domain" description="SAICAR synthetase/ADE2 N-terminal" evidence="9">
    <location>
        <begin position="15"/>
        <end position="267"/>
    </location>
</feature>
<dbReference type="EMBL" id="FOQU01000003">
    <property type="protein sequence ID" value="SFI46311.1"/>
    <property type="molecule type" value="Genomic_DNA"/>
</dbReference>
<dbReference type="Gene3D" id="3.30.470.20">
    <property type="entry name" value="ATP-grasp fold, B domain"/>
    <property type="match status" value="1"/>
</dbReference>
<evidence type="ECO:0000256" key="3">
    <source>
        <dbReference type="ARBA" id="ARBA00022598"/>
    </source>
</evidence>
<dbReference type="InterPro" id="IPR018236">
    <property type="entry name" value="SAICAR_synthetase_CS"/>
</dbReference>
<dbReference type="PROSITE" id="PS01058">
    <property type="entry name" value="SAICAR_SYNTHETASE_2"/>
    <property type="match status" value="1"/>
</dbReference>
<dbReference type="SUPFAM" id="SSF56104">
    <property type="entry name" value="SAICAR synthase-like"/>
    <property type="match status" value="1"/>
</dbReference>
<gene>
    <name evidence="8" type="primary">purC</name>
    <name evidence="10" type="ORF">SAMN05192543_103200</name>
</gene>
<dbReference type="OrthoDB" id="9801549at2"/>
<sequence length="296" mass="32918">MSTLYESTLRSLPLLGRGKVRDNYAVGNDRLLIVTTDRLSAFDVIMGEPIPGKGRVLNQMADFWFERLKDIVPNHLTGVAPESVVAADEAEQVKGRAVVVKRLEPILVEAVVRGYLAGSGWKDYQATGSVCGVQLPPGLQNAQKLPEPIFTPAAKAEMGHHDENITYDDMERRIGTELSATIRDISIKLYQAAADYAATRGIIIADTKFEFGLDNHGKLYLMDEALTADSSRFWPADQYQVGTNPPSFDKQFVRDWLETQPWKKEPPAPKLPDDVVTKTSEKYQEALERLTGQKLA</sequence>
<accession>A0A1I3IEE2</accession>
<protein>
    <recommendedName>
        <fullName evidence="8">Phosphoribosylaminoimidazole-succinocarboxamide synthase</fullName>
        <ecNumber evidence="8">6.3.2.6</ecNumber>
    </recommendedName>
    <alternativeName>
        <fullName evidence="8">SAICAR synthetase</fullName>
    </alternativeName>
</protein>
<proteinExistence type="inferred from homology"/>
<dbReference type="PANTHER" id="PTHR43700:SF1">
    <property type="entry name" value="PHOSPHORIBOSYLAMINOIMIDAZOLE-SUCCINOCARBOXAMIDE SYNTHASE"/>
    <property type="match status" value="1"/>
</dbReference>
<dbReference type="FunFam" id="3.30.470.20:FF:000015">
    <property type="entry name" value="Phosphoribosylaminoimidazole-succinocarboxamide synthase"/>
    <property type="match status" value="1"/>
</dbReference>
<evidence type="ECO:0000256" key="7">
    <source>
        <dbReference type="ARBA" id="ARBA00048475"/>
    </source>
</evidence>
<dbReference type="Pfam" id="PF01259">
    <property type="entry name" value="SAICAR_synt"/>
    <property type="match status" value="1"/>
</dbReference>
<keyword evidence="5 8" id="KW-0658">Purine biosynthesis</keyword>
<keyword evidence="11" id="KW-1185">Reference proteome</keyword>
<dbReference type="STRING" id="420953.SAMN05192543_103200"/>
<evidence type="ECO:0000256" key="1">
    <source>
        <dbReference type="ARBA" id="ARBA00004672"/>
    </source>
</evidence>
<keyword evidence="6 8" id="KW-0067">ATP-binding</keyword>
<dbReference type="NCBIfam" id="NF010568">
    <property type="entry name" value="PRK13961.1"/>
    <property type="match status" value="1"/>
</dbReference>
<dbReference type="GO" id="GO:0005737">
    <property type="term" value="C:cytoplasm"/>
    <property type="evidence" value="ECO:0007669"/>
    <property type="project" value="TreeGrafter"/>
</dbReference>
<keyword evidence="3 8" id="KW-0436">Ligase</keyword>
<dbReference type="RefSeq" id="WP_091011137.1">
    <property type="nucleotide sequence ID" value="NZ_CP041745.1"/>
</dbReference>
<dbReference type="HAMAP" id="MF_00137">
    <property type="entry name" value="SAICAR_synth"/>
    <property type="match status" value="1"/>
</dbReference>